<sequence>MRVLPNRNVRTRDAWRAVLNSRAESRHAASCRCRECGFVTLRALERCPVCGQWDWPFDPIRHTPDPAHAAQAPHAVRSWSSRVAHALRDAAFRRPSASSAPILSILTLVLLVGGYVVVDRTCKADPVCRGSGTPAAAATESGLHTVNEPVLPVLPTPVFPFHAPDGTPQPAAIPPHDDANASPPAGKMQVAQAATSMRVPDRTHASTVRVADWKGSRDAAHRSHPIRRVSLHARHGRYTASGNAGIAKLYRGH</sequence>
<reference evidence="3 5" key="1">
    <citation type="submission" date="2019-09" db="EMBL/GenBank/DDBJ databases">
        <authorList>
            <person name="Depoorter E."/>
        </authorList>
    </citation>
    <scope>NUCLEOTIDE SEQUENCE [LARGE SCALE GENOMIC DNA]</scope>
    <source>
        <strain evidence="3">LMG 24066</strain>
    </source>
</reference>
<feature type="compositionally biased region" description="Basic and acidic residues" evidence="1">
    <location>
        <begin position="211"/>
        <end position="221"/>
    </location>
</feature>
<evidence type="ECO:0000256" key="1">
    <source>
        <dbReference type="SAM" id="MobiDB-lite"/>
    </source>
</evidence>
<keyword evidence="2" id="KW-0472">Membrane</keyword>
<dbReference type="AlphaFoldDB" id="A0A9Q9SHG9"/>
<evidence type="ECO:0000313" key="4">
    <source>
        <dbReference type="EMBL" id="XAE52856.1"/>
    </source>
</evidence>
<evidence type="ECO:0000313" key="3">
    <source>
        <dbReference type="EMBL" id="VWB55825.1"/>
    </source>
</evidence>
<gene>
    <name evidence="3" type="ORF">BAR24066_02565</name>
    <name evidence="4" type="ORF">OHZ10_31690</name>
</gene>
<keyword evidence="2" id="KW-0812">Transmembrane</keyword>
<proteinExistence type="predicted"/>
<dbReference type="Proteomes" id="UP001448498">
    <property type="component" value="Chromosome 3"/>
</dbReference>
<keyword evidence="6" id="KW-1185">Reference proteome</keyword>
<reference evidence="4 6" key="2">
    <citation type="submission" date="2022-10" db="EMBL/GenBank/DDBJ databases">
        <title>Genomic of Burkholderia cepacia PN-1.</title>
        <authorList>
            <person name="Yang Y."/>
            <person name="Guan H."/>
            <person name="Huang J."/>
        </authorList>
    </citation>
    <scope>NUCLEOTIDE SEQUENCE [LARGE SCALE GENOMIC DNA]</scope>
    <source>
        <strain evidence="4 6">PN-1</strain>
    </source>
</reference>
<dbReference type="Proteomes" id="UP000494172">
    <property type="component" value="Unassembled WGS sequence"/>
</dbReference>
<protein>
    <recommendedName>
        <fullName evidence="7">ATP-dependent serine protease</fullName>
    </recommendedName>
</protein>
<dbReference type="EMBL" id="CABVPX010000008">
    <property type="protein sequence ID" value="VWB55825.1"/>
    <property type="molecule type" value="Genomic_DNA"/>
</dbReference>
<name>A0A9Q9SHG9_9BURK</name>
<evidence type="ECO:0000313" key="5">
    <source>
        <dbReference type="Proteomes" id="UP000494172"/>
    </source>
</evidence>
<accession>A0A9Q9SHG9</accession>
<feature type="region of interest" description="Disordered" evidence="1">
    <location>
        <begin position="164"/>
        <end position="221"/>
    </location>
</feature>
<keyword evidence="2" id="KW-1133">Transmembrane helix</keyword>
<evidence type="ECO:0008006" key="7">
    <source>
        <dbReference type="Google" id="ProtNLM"/>
    </source>
</evidence>
<dbReference type="EMBL" id="CP109822">
    <property type="protein sequence ID" value="XAE52856.1"/>
    <property type="molecule type" value="Genomic_DNA"/>
</dbReference>
<organism evidence="3 5">
    <name type="scientific">Burkholderia arboris</name>
    <dbReference type="NCBI Taxonomy" id="488730"/>
    <lineage>
        <taxon>Bacteria</taxon>
        <taxon>Pseudomonadati</taxon>
        <taxon>Pseudomonadota</taxon>
        <taxon>Betaproteobacteria</taxon>
        <taxon>Burkholderiales</taxon>
        <taxon>Burkholderiaceae</taxon>
        <taxon>Burkholderia</taxon>
        <taxon>Burkholderia cepacia complex</taxon>
    </lineage>
</organism>
<dbReference type="RefSeq" id="WP_174992542.1">
    <property type="nucleotide sequence ID" value="NZ_CABVPX010000008.1"/>
</dbReference>
<evidence type="ECO:0000256" key="2">
    <source>
        <dbReference type="SAM" id="Phobius"/>
    </source>
</evidence>
<evidence type="ECO:0000313" key="6">
    <source>
        <dbReference type="Proteomes" id="UP001448498"/>
    </source>
</evidence>
<feature type="transmembrane region" description="Helical" evidence="2">
    <location>
        <begin position="100"/>
        <end position="118"/>
    </location>
</feature>